<feature type="compositionally biased region" description="Basic and acidic residues" evidence="1">
    <location>
        <begin position="1286"/>
        <end position="1297"/>
    </location>
</feature>
<dbReference type="CDD" id="cd17933">
    <property type="entry name" value="DEXSc_RecD-like"/>
    <property type="match status" value="1"/>
</dbReference>
<name>A0AA41U782_9MICO</name>
<gene>
    <name evidence="3" type="ORF">L1785_09805</name>
</gene>
<dbReference type="NCBIfam" id="NF041492">
    <property type="entry name" value="MobF"/>
    <property type="match status" value="1"/>
</dbReference>
<dbReference type="Pfam" id="PF13604">
    <property type="entry name" value="AAA_30"/>
    <property type="match status" value="1"/>
</dbReference>
<dbReference type="Pfam" id="PF08751">
    <property type="entry name" value="TrwC"/>
    <property type="match status" value="1"/>
</dbReference>
<dbReference type="RefSeq" id="WP_236089076.1">
    <property type="nucleotide sequence ID" value="NZ_JAKGSG010000029.1"/>
</dbReference>
<dbReference type="EMBL" id="JAKGSG010000029">
    <property type="protein sequence ID" value="MCF4121276.1"/>
    <property type="molecule type" value="Genomic_DNA"/>
</dbReference>
<feature type="region of interest" description="Disordered" evidence="1">
    <location>
        <begin position="1286"/>
        <end position="1319"/>
    </location>
</feature>
<dbReference type="InterPro" id="IPR014862">
    <property type="entry name" value="TrwC"/>
</dbReference>
<dbReference type="InterPro" id="IPR027417">
    <property type="entry name" value="P-loop_NTPase"/>
</dbReference>
<dbReference type="CDD" id="cd18809">
    <property type="entry name" value="SF1_C_RecD"/>
    <property type="match status" value="1"/>
</dbReference>
<proteinExistence type="predicted"/>
<accession>A0AA41U782</accession>
<dbReference type="SUPFAM" id="SSF52540">
    <property type="entry name" value="P-loop containing nucleoside triphosphate hydrolases"/>
    <property type="match status" value="2"/>
</dbReference>
<evidence type="ECO:0000259" key="2">
    <source>
        <dbReference type="Pfam" id="PF08751"/>
    </source>
</evidence>
<evidence type="ECO:0000313" key="3">
    <source>
        <dbReference type="EMBL" id="MCF4121276.1"/>
    </source>
</evidence>
<keyword evidence="4" id="KW-1185">Reference proteome</keyword>
<protein>
    <submittedName>
        <fullName evidence="3">Relaxase domain-containing protein</fullName>
    </submittedName>
</protein>
<feature type="domain" description="TrwC relaxase" evidence="2">
    <location>
        <begin position="22"/>
        <end position="408"/>
    </location>
</feature>
<sequence>MATRAPAVPVWGVTMSIHKLSAGSGYDYLTRQVAAADATDLDMPLADYYAAKGEAPGRWVGSGLGDLDGLEPGDVVTAEQMANLFGDGLHPLSTDENPLRLGAAFRTFSNDRAKEFAEQIVQRMEEANRAAGLPAKAAVDRATVSRIRSQVAAEFFAADHGRSPRDARELAGAVARYARFRTGVAGFDLTFSPVKSVSALWAVAPMPVARRIETAHDKAVAKALAFLEAHAIYTREGANGARQVETGGLVGAAFTHRDSRAGDPDLHTHVAVANKVRTTGGKWLAIYGHVLYEHVVAASEVYNTALERHLADDLGLEFAERPAEPGKRAVREVIGVDEQLCRAWSARRADILARQGELTTEFQATHGRPPTKTEAIGLAQQANLETREAKHEPRSLAEQRATWRAQGDAVLGAGGVEAMVNAAGGRTPAARSGEVTAGWVQEVAARVVAEVEARAAAWQDWHLQAEALRQVRAAATGVNLPAGDLGAVTRVVVDAARSRCVNLTPDLDDISEPEVLRRSDGISVYRHTGADRYTTTRVLDAEQRILASAGRRDGARVDERDVDLVLLEAHANGQGLNDGQRRLVTALATSGSRVQVALAPAGTGKTTAMRALARAWTQAGGRARTGGNVIGLAPSATAAAELREATGMPCDTLAKLVHELDNPRLAGVAPSWAAAIGPEALVLIDEAGMADTLTLDRVIAYVLDRGASVRLVGDDQQLAAIGAGGILRDLTRGHHAARLDVPVRFTDPAEAQASLRLREGDPAALGFYLDNDRIHPVDPATAADTVYRAWATDRAAGLDSIMLAPTRDLVTDLNQRAQADRLAVADGPDGGGVWLADGCTAHAGDVVLTRRNDRRLRVSATDWVKNGDRWTVTAVARDGALTVRRQASGLTTLLPAGYVGEHVQLGYAATVHAAQGATCDTLHGILTGTETRQIAYTMLSRARHANHVYITTAVPDAELAGDVHVPSLFDLDATRTATETLEEVLGRDGSAVSATTTSFDATAPATRLHQAATRYEDAVHAAAEHAVGPDRAAAIERHAAHLLPGLTDEPAWPALHARLLLAEADGNEATSLLSTAIHERELVSADDPAAVLAWRIDRLAPTARGVLPWLPAVPQRLVDDDVWGKYLSARATAVNEHATTVIRDAQARLADVDERPRWADAVVLPDDLATVLAVWRAAMGVPDHDRRPTGPAQTSPPLHAYQRHLDRAVASWQPTSAGRPWIRLAVAATGHHDDHTAKLAEHLADLHATGINPVAAVEHALARGPLPDDHPTAALDARLTSLEQHTRRQVEQRRLAERQQAAPSDHRRRSRDMSHGPSL</sequence>
<evidence type="ECO:0000313" key="4">
    <source>
        <dbReference type="Proteomes" id="UP001165405"/>
    </source>
</evidence>
<dbReference type="SUPFAM" id="SSF55464">
    <property type="entry name" value="Origin of replication-binding domain, RBD-like"/>
    <property type="match status" value="1"/>
</dbReference>
<evidence type="ECO:0000256" key="1">
    <source>
        <dbReference type="SAM" id="MobiDB-lite"/>
    </source>
</evidence>
<comment type="caution">
    <text evidence="3">The sequence shown here is derived from an EMBL/GenBank/DDBJ whole genome shotgun (WGS) entry which is preliminary data.</text>
</comment>
<dbReference type="Gene3D" id="3.40.50.300">
    <property type="entry name" value="P-loop containing nucleotide triphosphate hydrolases"/>
    <property type="match status" value="2"/>
</dbReference>
<dbReference type="Proteomes" id="UP001165405">
    <property type="component" value="Unassembled WGS sequence"/>
</dbReference>
<dbReference type="Gene3D" id="2.30.30.940">
    <property type="match status" value="1"/>
</dbReference>
<organism evidence="3 4">
    <name type="scientific">Antribacter soli</name>
    <dbReference type="NCBI Taxonomy" id="2910976"/>
    <lineage>
        <taxon>Bacteria</taxon>
        <taxon>Bacillati</taxon>
        <taxon>Actinomycetota</taxon>
        <taxon>Actinomycetes</taxon>
        <taxon>Micrococcales</taxon>
        <taxon>Promicromonosporaceae</taxon>
        <taxon>Antribacter</taxon>
    </lineage>
</organism>
<reference evidence="3" key="1">
    <citation type="submission" date="2022-01" db="EMBL/GenBank/DDBJ databases">
        <title>Antribacter sp. nov., isolated from Guizhou of China.</title>
        <authorList>
            <person name="Chengliang C."/>
            <person name="Ya Z."/>
        </authorList>
    </citation>
    <scope>NUCLEOTIDE SEQUENCE</scope>
    <source>
        <strain evidence="3">KLBMP 9083</strain>
    </source>
</reference>